<organism evidence="2 3">
    <name type="scientific">Adhaeribacter swui</name>
    <dbReference type="NCBI Taxonomy" id="2086471"/>
    <lineage>
        <taxon>Bacteria</taxon>
        <taxon>Pseudomonadati</taxon>
        <taxon>Bacteroidota</taxon>
        <taxon>Cytophagia</taxon>
        <taxon>Cytophagales</taxon>
        <taxon>Hymenobacteraceae</taxon>
        <taxon>Adhaeribacter</taxon>
    </lineage>
</organism>
<protein>
    <submittedName>
        <fullName evidence="2">DUF485 domain-containing protein</fullName>
    </submittedName>
</protein>
<evidence type="ECO:0000313" key="3">
    <source>
        <dbReference type="Proteomes" id="UP000515237"/>
    </source>
</evidence>
<dbReference type="PANTHER" id="PTHR38598">
    <property type="entry name" value="INNER MEMBRANE PROTEIN YJCH"/>
    <property type="match status" value="1"/>
</dbReference>
<feature type="transmembrane region" description="Helical" evidence="1">
    <location>
        <begin position="60"/>
        <end position="85"/>
    </location>
</feature>
<dbReference type="Proteomes" id="UP000515237">
    <property type="component" value="Chromosome"/>
</dbReference>
<dbReference type="GO" id="GO:0005886">
    <property type="term" value="C:plasma membrane"/>
    <property type="evidence" value="ECO:0007669"/>
    <property type="project" value="TreeGrafter"/>
</dbReference>
<gene>
    <name evidence="2" type="ORF">HUW51_19960</name>
</gene>
<reference evidence="2 3" key="1">
    <citation type="journal article" date="2018" name="Int. J. Syst. Evol. Microbiol.">
        <title>Adhaeribacter swui sp. nov., isolated from wet mud.</title>
        <authorList>
            <person name="Kim D.U."/>
            <person name="Kim K.W."/>
            <person name="Kang M.S."/>
            <person name="Kim J.Y."/>
            <person name="Jang J.H."/>
            <person name="Kim M.K."/>
        </authorList>
    </citation>
    <scope>NUCLEOTIDE SEQUENCE [LARGE SCALE GENOMIC DNA]</scope>
    <source>
        <strain evidence="2 3">KCTC 52873</strain>
    </source>
</reference>
<evidence type="ECO:0000313" key="2">
    <source>
        <dbReference type="EMBL" id="QNF34886.1"/>
    </source>
</evidence>
<keyword evidence="1" id="KW-0812">Transmembrane</keyword>
<dbReference type="EMBL" id="CP055156">
    <property type="protein sequence ID" value="QNF34886.1"/>
    <property type="molecule type" value="Genomic_DNA"/>
</dbReference>
<keyword evidence="1" id="KW-0472">Membrane</keyword>
<dbReference type="KEGG" id="aswu:HUW51_19960"/>
<proteinExistence type="predicted"/>
<dbReference type="Pfam" id="PF04341">
    <property type="entry name" value="DUF485"/>
    <property type="match status" value="1"/>
</dbReference>
<keyword evidence="1" id="KW-1133">Transmembrane helix</keyword>
<dbReference type="AlphaFoldDB" id="A0A7G7GCK2"/>
<dbReference type="PANTHER" id="PTHR38598:SF1">
    <property type="entry name" value="INNER MEMBRANE PROTEIN YJCH"/>
    <property type="match status" value="1"/>
</dbReference>
<dbReference type="InterPro" id="IPR052959">
    <property type="entry name" value="Inner_membrane_assoc"/>
</dbReference>
<name>A0A7G7GCK2_9BACT</name>
<sequence>MHPHNKPHLEVIDSPEFKHLVKKRWSVSLILTLTILVIYIGFLLVVAFDKSLLAQKLGSYVTWALPVGFSIIVAAWLLTGIYVYWANNSYDPEVEALKNKINAN</sequence>
<accession>A0A7G7GCK2</accession>
<keyword evidence="3" id="KW-1185">Reference proteome</keyword>
<evidence type="ECO:0000256" key="1">
    <source>
        <dbReference type="SAM" id="Phobius"/>
    </source>
</evidence>
<dbReference type="InterPro" id="IPR007436">
    <property type="entry name" value="DUF485"/>
</dbReference>
<feature type="transmembrane region" description="Helical" evidence="1">
    <location>
        <begin position="25"/>
        <end position="48"/>
    </location>
</feature>
<dbReference type="RefSeq" id="WP_185271380.1">
    <property type="nucleotide sequence ID" value="NZ_CP055156.1"/>
</dbReference>